<dbReference type="HOGENOM" id="CLU_2098255_0_0_1"/>
<organism evidence="2 3">
    <name type="scientific">Scleroderma citrinum Foug A</name>
    <dbReference type="NCBI Taxonomy" id="1036808"/>
    <lineage>
        <taxon>Eukaryota</taxon>
        <taxon>Fungi</taxon>
        <taxon>Dikarya</taxon>
        <taxon>Basidiomycota</taxon>
        <taxon>Agaricomycotina</taxon>
        <taxon>Agaricomycetes</taxon>
        <taxon>Agaricomycetidae</taxon>
        <taxon>Boletales</taxon>
        <taxon>Sclerodermatineae</taxon>
        <taxon>Sclerodermataceae</taxon>
        <taxon>Scleroderma</taxon>
    </lineage>
</organism>
<reference evidence="2 3" key="1">
    <citation type="submission" date="2014-04" db="EMBL/GenBank/DDBJ databases">
        <authorList>
            <consortium name="DOE Joint Genome Institute"/>
            <person name="Kuo A."/>
            <person name="Kohler A."/>
            <person name="Nagy L.G."/>
            <person name="Floudas D."/>
            <person name="Copeland A."/>
            <person name="Barry K.W."/>
            <person name="Cichocki N."/>
            <person name="Veneault-Fourrey C."/>
            <person name="LaButti K."/>
            <person name="Lindquist E.A."/>
            <person name="Lipzen A."/>
            <person name="Lundell T."/>
            <person name="Morin E."/>
            <person name="Murat C."/>
            <person name="Sun H."/>
            <person name="Tunlid A."/>
            <person name="Henrissat B."/>
            <person name="Grigoriev I.V."/>
            <person name="Hibbett D.S."/>
            <person name="Martin F."/>
            <person name="Nordberg H.P."/>
            <person name="Cantor M.N."/>
            <person name="Hua S.X."/>
        </authorList>
    </citation>
    <scope>NUCLEOTIDE SEQUENCE [LARGE SCALE GENOMIC DNA]</scope>
    <source>
        <strain evidence="2 3">Foug A</strain>
    </source>
</reference>
<keyword evidence="3" id="KW-1185">Reference proteome</keyword>
<protein>
    <submittedName>
        <fullName evidence="2">Uncharacterized protein</fullName>
    </submittedName>
</protein>
<dbReference type="InParanoid" id="A0A0C2Z4U8"/>
<gene>
    <name evidence="2" type="ORF">SCLCIDRAFT_192604</name>
</gene>
<dbReference type="AlphaFoldDB" id="A0A0C2Z4U8"/>
<proteinExistence type="predicted"/>
<dbReference type="Proteomes" id="UP000053989">
    <property type="component" value="Unassembled WGS sequence"/>
</dbReference>
<name>A0A0C2Z4U8_9AGAM</name>
<evidence type="ECO:0000313" key="3">
    <source>
        <dbReference type="Proteomes" id="UP000053989"/>
    </source>
</evidence>
<evidence type="ECO:0000313" key="2">
    <source>
        <dbReference type="EMBL" id="KIM56988.1"/>
    </source>
</evidence>
<feature type="region of interest" description="Disordered" evidence="1">
    <location>
        <begin position="48"/>
        <end position="72"/>
    </location>
</feature>
<reference evidence="3" key="2">
    <citation type="submission" date="2015-01" db="EMBL/GenBank/DDBJ databases">
        <title>Evolutionary Origins and Diversification of the Mycorrhizal Mutualists.</title>
        <authorList>
            <consortium name="DOE Joint Genome Institute"/>
            <consortium name="Mycorrhizal Genomics Consortium"/>
            <person name="Kohler A."/>
            <person name="Kuo A."/>
            <person name="Nagy L.G."/>
            <person name="Floudas D."/>
            <person name="Copeland A."/>
            <person name="Barry K.W."/>
            <person name="Cichocki N."/>
            <person name="Veneault-Fourrey C."/>
            <person name="LaButti K."/>
            <person name="Lindquist E.A."/>
            <person name="Lipzen A."/>
            <person name="Lundell T."/>
            <person name="Morin E."/>
            <person name="Murat C."/>
            <person name="Riley R."/>
            <person name="Ohm R."/>
            <person name="Sun H."/>
            <person name="Tunlid A."/>
            <person name="Henrissat B."/>
            <person name="Grigoriev I.V."/>
            <person name="Hibbett D.S."/>
            <person name="Martin F."/>
        </authorList>
    </citation>
    <scope>NUCLEOTIDE SEQUENCE [LARGE SCALE GENOMIC DNA]</scope>
    <source>
        <strain evidence="3">Foug A</strain>
    </source>
</reference>
<sequence>MERRNWNAYLVGYKRSKYNGSTRQYKYRADTNTSFSELLTCDAARGWAGETSRKRPGQLDDGEAANVGSPPITDQIRRLSSRVWQSDGLFSIHGKSMMHQNFRSICSRLPYSIAFS</sequence>
<accession>A0A0C2Z4U8</accession>
<evidence type="ECO:0000256" key="1">
    <source>
        <dbReference type="SAM" id="MobiDB-lite"/>
    </source>
</evidence>
<dbReference type="EMBL" id="KN822107">
    <property type="protein sequence ID" value="KIM56988.1"/>
    <property type="molecule type" value="Genomic_DNA"/>
</dbReference>